<feature type="transmembrane region" description="Helical" evidence="1">
    <location>
        <begin position="66"/>
        <end position="91"/>
    </location>
</feature>
<feature type="transmembrane region" description="Helical" evidence="1">
    <location>
        <begin position="41"/>
        <end position="60"/>
    </location>
</feature>
<keyword evidence="1" id="KW-1133">Transmembrane helix</keyword>
<feature type="transmembrane region" description="Helical" evidence="1">
    <location>
        <begin position="6"/>
        <end position="29"/>
    </location>
</feature>
<comment type="caution">
    <text evidence="2">The sequence shown here is derived from an EMBL/GenBank/DDBJ whole genome shotgun (WGS) entry which is preliminary data.</text>
</comment>
<gene>
    <name evidence="2" type="ORF">A10D4_13476</name>
</gene>
<dbReference type="STRING" id="740709.A10D4_13476"/>
<sequence>MNNQLFFYALPLLLITHFISLTFIIKFHPVLYNQLGKPRRFWSGATEMSYLFSYVIWFRFITLKPFWLVITLTINALTLWFIIFVFVAYFAKELHFIS</sequence>
<dbReference type="EMBL" id="AMRG01000052">
    <property type="protein sequence ID" value="EKE77601.1"/>
    <property type="molecule type" value="Genomic_DNA"/>
</dbReference>
<keyword evidence="1" id="KW-0812">Transmembrane</keyword>
<evidence type="ECO:0000313" key="3">
    <source>
        <dbReference type="Proteomes" id="UP000014115"/>
    </source>
</evidence>
<protein>
    <submittedName>
        <fullName evidence="2">Uncharacterized protein</fullName>
    </submittedName>
</protein>
<evidence type="ECO:0000313" key="2">
    <source>
        <dbReference type="EMBL" id="EKE77601.1"/>
    </source>
</evidence>
<reference evidence="2 3" key="1">
    <citation type="journal article" date="2012" name="J. Bacteriol.">
        <title>Genome Sequence of Idiomarina xiamenensis Type Strain 10-D-4.</title>
        <authorList>
            <person name="Lai Q."/>
            <person name="Wang L."/>
            <person name="Wang W."/>
            <person name="Shao Z."/>
        </authorList>
    </citation>
    <scope>NUCLEOTIDE SEQUENCE [LARGE SCALE GENOMIC DNA]</scope>
    <source>
        <strain evidence="2 3">10-D-4</strain>
    </source>
</reference>
<organism evidence="2 3">
    <name type="scientific">Idiomarina xiamenensis 10-D-4</name>
    <dbReference type="NCBI Taxonomy" id="740709"/>
    <lineage>
        <taxon>Bacteria</taxon>
        <taxon>Pseudomonadati</taxon>
        <taxon>Pseudomonadota</taxon>
        <taxon>Gammaproteobacteria</taxon>
        <taxon>Alteromonadales</taxon>
        <taxon>Idiomarinaceae</taxon>
        <taxon>Idiomarina</taxon>
    </lineage>
</organism>
<keyword evidence="1" id="KW-0472">Membrane</keyword>
<dbReference type="Proteomes" id="UP000014115">
    <property type="component" value="Unassembled WGS sequence"/>
</dbReference>
<dbReference type="AlphaFoldDB" id="K2J3M7"/>
<keyword evidence="3" id="KW-1185">Reference proteome</keyword>
<name>K2J3M7_9GAMM</name>
<accession>K2J3M7</accession>
<evidence type="ECO:0000256" key="1">
    <source>
        <dbReference type="SAM" id="Phobius"/>
    </source>
</evidence>
<proteinExistence type="predicted"/>